<sequence length="165" mass="18801">MNFLQTNLNNFIREVNQIGGTSMNIEQKLFKAATKLIEERFPTGQGSAAAMCTEDGTILTSIAPETINPSTEVCVETGSICEAHKLNKVVTHTICVIREHENSEYKILTPCGVCQERLFFWGPYLKAAVYDEKNMYVYKTLEELQPYYWWKSYEKQAGIQGTKNK</sequence>
<reference evidence="1 2" key="1">
    <citation type="submission" date="2018-08" db="EMBL/GenBank/DDBJ databases">
        <title>Genomic Encyclopedia of Type Strains, Phase III (KMG-III): the genomes of soil and plant-associated and newly described type strains.</title>
        <authorList>
            <person name="Whitman W."/>
        </authorList>
    </citation>
    <scope>NUCLEOTIDE SEQUENCE [LARGE SCALE GENOMIC DNA]</scope>
    <source>
        <strain evidence="1 2">CGMCC 1.10966</strain>
    </source>
</reference>
<evidence type="ECO:0000313" key="2">
    <source>
        <dbReference type="Proteomes" id="UP000256304"/>
    </source>
</evidence>
<proteinExistence type="predicted"/>
<protein>
    <submittedName>
        <fullName evidence="1">Cytidine deaminase</fullName>
    </submittedName>
</protein>
<dbReference type="InterPro" id="IPR016193">
    <property type="entry name" value="Cytidine_deaminase-like"/>
</dbReference>
<dbReference type="GO" id="GO:0003824">
    <property type="term" value="F:catalytic activity"/>
    <property type="evidence" value="ECO:0007669"/>
    <property type="project" value="InterPro"/>
</dbReference>
<accession>A0A3D9RHA1</accession>
<dbReference type="SUPFAM" id="SSF53927">
    <property type="entry name" value="Cytidine deaminase-like"/>
    <property type="match status" value="1"/>
</dbReference>
<dbReference type="Gene3D" id="3.40.140.10">
    <property type="entry name" value="Cytidine Deaminase, domain 2"/>
    <property type="match status" value="1"/>
</dbReference>
<dbReference type="Proteomes" id="UP000256304">
    <property type="component" value="Unassembled WGS sequence"/>
</dbReference>
<dbReference type="NCBIfam" id="NF006155">
    <property type="entry name" value="PRK08298.1"/>
    <property type="match status" value="1"/>
</dbReference>
<organism evidence="1 2">
    <name type="scientific">Paenibacillus taihuensis</name>
    <dbReference type="NCBI Taxonomy" id="1156355"/>
    <lineage>
        <taxon>Bacteria</taxon>
        <taxon>Bacillati</taxon>
        <taxon>Bacillota</taxon>
        <taxon>Bacilli</taxon>
        <taxon>Bacillales</taxon>
        <taxon>Paenibacillaceae</taxon>
        <taxon>Paenibacillus</taxon>
    </lineage>
</organism>
<dbReference type="EMBL" id="QTTN01000027">
    <property type="protein sequence ID" value="REE77688.1"/>
    <property type="molecule type" value="Genomic_DNA"/>
</dbReference>
<comment type="caution">
    <text evidence="1">The sequence shown here is derived from an EMBL/GenBank/DDBJ whole genome shotgun (WGS) entry which is preliminary data.</text>
</comment>
<dbReference type="CDD" id="cd01283">
    <property type="entry name" value="cytidine_deaminase"/>
    <property type="match status" value="1"/>
</dbReference>
<gene>
    <name evidence="1" type="ORF">A8990_1278</name>
</gene>
<keyword evidence="2" id="KW-1185">Reference proteome</keyword>
<name>A0A3D9RHA1_9BACL</name>
<dbReference type="AlphaFoldDB" id="A0A3D9RHA1"/>
<evidence type="ECO:0000313" key="1">
    <source>
        <dbReference type="EMBL" id="REE77688.1"/>
    </source>
</evidence>